<reference evidence="2" key="2">
    <citation type="submission" date="2021-04" db="EMBL/GenBank/DDBJ databases">
        <authorList>
            <person name="Gilroy R."/>
        </authorList>
    </citation>
    <scope>NUCLEOTIDE SEQUENCE</scope>
    <source>
        <strain evidence="2">ChiBcec2-3848</strain>
    </source>
</reference>
<dbReference type="SUPFAM" id="SSF81606">
    <property type="entry name" value="PP2C-like"/>
    <property type="match status" value="1"/>
</dbReference>
<dbReference type="InterPro" id="IPR036457">
    <property type="entry name" value="PPM-type-like_dom_sf"/>
</dbReference>
<dbReference type="NCBIfam" id="NF033484">
    <property type="entry name" value="Stp1_PP2C_phos"/>
    <property type="match status" value="1"/>
</dbReference>
<reference evidence="2" key="1">
    <citation type="journal article" date="2021" name="PeerJ">
        <title>Extensive microbial diversity within the chicken gut microbiome revealed by metagenomics and culture.</title>
        <authorList>
            <person name="Gilroy R."/>
            <person name="Ravi A."/>
            <person name="Getino M."/>
            <person name="Pursley I."/>
            <person name="Horton D.L."/>
            <person name="Alikhan N.F."/>
            <person name="Baker D."/>
            <person name="Gharbi K."/>
            <person name="Hall N."/>
            <person name="Watson M."/>
            <person name="Adriaenssens E.M."/>
            <person name="Foster-Nyarko E."/>
            <person name="Jarju S."/>
            <person name="Secka A."/>
            <person name="Antonio M."/>
            <person name="Oren A."/>
            <person name="Chaudhuri R.R."/>
            <person name="La Ragione R."/>
            <person name="Hildebrand F."/>
            <person name="Pallen M.J."/>
        </authorList>
    </citation>
    <scope>NUCLEOTIDE SEQUENCE</scope>
    <source>
        <strain evidence="2">ChiBcec2-3848</strain>
    </source>
</reference>
<evidence type="ECO:0000313" key="2">
    <source>
        <dbReference type="EMBL" id="HJC62836.1"/>
    </source>
</evidence>
<evidence type="ECO:0000313" key="3">
    <source>
        <dbReference type="Proteomes" id="UP000823886"/>
    </source>
</evidence>
<sequence length="247" mass="27512">MKSYSVTDVGQKRQVNQDYVFASEEPVGNLPNLFVVADGMGGHKAGDFASSFAVQTLLQTIKDDTNRNPVTIIRNAVENANRKVLEEAKAHEEMTGMGTTMVVVTVVEDYAYVANVGDSRLYLMEDKILQITKDHSLVQEMVRRGLLTKEDAKTHPDKNIITRVVGIGERVDIDFFDIHLKENSLLLLCSDGLSNMVSDEEIWRIANTSRDLRETGMRLISLANENGGKDNIAVVLVLPETKEVERC</sequence>
<dbReference type="GO" id="GO:0004722">
    <property type="term" value="F:protein serine/threonine phosphatase activity"/>
    <property type="evidence" value="ECO:0007669"/>
    <property type="project" value="InterPro"/>
</dbReference>
<dbReference type="AlphaFoldDB" id="A0A9D2PLT1"/>
<proteinExistence type="predicted"/>
<dbReference type="Gene3D" id="3.60.40.10">
    <property type="entry name" value="PPM-type phosphatase domain"/>
    <property type="match status" value="1"/>
</dbReference>
<dbReference type="InterPro" id="IPR001932">
    <property type="entry name" value="PPM-type_phosphatase-like_dom"/>
</dbReference>
<dbReference type="CDD" id="cd00143">
    <property type="entry name" value="PP2Cc"/>
    <property type="match status" value="1"/>
</dbReference>
<dbReference type="PROSITE" id="PS51746">
    <property type="entry name" value="PPM_2"/>
    <property type="match status" value="1"/>
</dbReference>
<gene>
    <name evidence="2" type="ORF">H9753_04335</name>
</gene>
<organism evidence="2 3">
    <name type="scientific">Candidatus Blautia merdavium</name>
    <dbReference type="NCBI Taxonomy" id="2838494"/>
    <lineage>
        <taxon>Bacteria</taxon>
        <taxon>Bacillati</taxon>
        <taxon>Bacillota</taxon>
        <taxon>Clostridia</taxon>
        <taxon>Lachnospirales</taxon>
        <taxon>Lachnospiraceae</taxon>
        <taxon>Blautia</taxon>
    </lineage>
</organism>
<name>A0A9D2PLT1_9FIRM</name>
<dbReference type="InterPro" id="IPR015655">
    <property type="entry name" value="PP2C"/>
</dbReference>
<evidence type="ECO:0000259" key="1">
    <source>
        <dbReference type="PROSITE" id="PS51746"/>
    </source>
</evidence>
<dbReference type="SMART" id="SM00331">
    <property type="entry name" value="PP2C_SIG"/>
    <property type="match status" value="1"/>
</dbReference>
<dbReference type="PANTHER" id="PTHR47992">
    <property type="entry name" value="PROTEIN PHOSPHATASE"/>
    <property type="match status" value="1"/>
</dbReference>
<protein>
    <submittedName>
        <fullName evidence="2">Stp1/IreP family PP2C-type Ser/Thr phosphatase</fullName>
    </submittedName>
</protein>
<dbReference type="SMART" id="SM00332">
    <property type="entry name" value="PP2Cc"/>
    <property type="match status" value="1"/>
</dbReference>
<dbReference type="EMBL" id="DWVZ01000052">
    <property type="protein sequence ID" value="HJC62836.1"/>
    <property type="molecule type" value="Genomic_DNA"/>
</dbReference>
<feature type="domain" description="PPM-type phosphatase" evidence="1">
    <location>
        <begin position="3"/>
        <end position="239"/>
    </location>
</feature>
<accession>A0A9D2PLT1</accession>
<comment type="caution">
    <text evidence="2">The sequence shown here is derived from an EMBL/GenBank/DDBJ whole genome shotgun (WGS) entry which is preliminary data.</text>
</comment>
<dbReference type="Pfam" id="PF13672">
    <property type="entry name" value="PP2C_2"/>
    <property type="match status" value="1"/>
</dbReference>
<dbReference type="Proteomes" id="UP000823886">
    <property type="component" value="Unassembled WGS sequence"/>
</dbReference>